<reference evidence="2" key="1">
    <citation type="journal article" date="2019" name="Sci. Rep.">
        <title>Draft genome of Tanacetum cinerariifolium, the natural source of mosquito coil.</title>
        <authorList>
            <person name="Yamashiro T."/>
            <person name="Shiraishi A."/>
            <person name="Satake H."/>
            <person name="Nakayama K."/>
        </authorList>
    </citation>
    <scope>NUCLEOTIDE SEQUENCE</scope>
</reference>
<feature type="non-terminal residue" evidence="2">
    <location>
        <position position="72"/>
    </location>
</feature>
<feature type="region of interest" description="Disordered" evidence="1">
    <location>
        <begin position="1"/>
        <end position="72"/>
    </location>
</feature>
<accession>A0A699JUA0</accession>
<organism evidence="2">
    <name type="scientific">Tanacetum cinerariifolium</name>
    <name type="common">Dalmatian daisy</name>
    <name type="synonym">Chrysanthemum cinerariifolium</name>
    <dbReference type="NCBI Taxonomy" id="118510"/>
    <lineage>
        <taxon>Eukaryota</taxon>
        <taxon>Viridiplantae</taxon>
        <taxon>Streptophyta</taxon>
        <taxon>Embryophyta</taxon>
        <taxon>Tracheophyta</taxon>
        <taxon>Spermatophyta</taxon>
        <taxon>Magnoliopsida</taxon>
        <taxon>eudicotyledons</taxon>
        <taxon>Gunneridae</taxon>
        <taxon>Pentapetalae</taxon>
        <taxon>asterids</taxon>
        <taxon>campanulids</taxon>
        <taxon>Asterales</taxon>
        <taxon>Asteraceae</taxon>
        <taxon>Asteroideae</taxon>
        <taxon>Anthemideae</taxon>
        <taxon>Anthemidinae</taxon>
        <taxon>Tanacetum</taxon>
    </lineage>
</organism>
<dbReference type="AlphaFoldDB" id="A0A699JUA0"/>
<dbReference type="EMBL" id="BKCJ010449232">
    <property type="protein sequence ID" value="GFA58048.1"/>
    <property type="molecule type" value="Genomic_DNA"/>
</dbReference>
<evidence type="ECO:0000256" key="1">
    <source>
        <dbReference type="SAM" id="MobiDB-lite"/>
    </source>
</evidence>
<feature type="compositionally biased region" description="Basic and acidic residues" evidence="1">
    <location>
        <begin position="45"/>
        <end position="56"/>
    </location>
</feature>
<evidence type="ECO:0000313" key="2">
    <source>
        <dbReference type="EMBL" id="GFA58048.1"/>
    </source>
</evidence>
<gene>
    <name evidence="2" type="ORF">Tci_630020</name>
</gene>
<protein>
    <submittedName>
        <fullName evidence="2">Uncharacterized protein</fullName>
    </submittedName>
</protein>
<feature type="compositionally biased region" description="Basic residues" evidence="1">
    <location>
        <begin position="57"/>
        <end position="72"/>
    </location>
</feature>
<name>A0A699JUA0_TANCI</name>
<comment type="caution">
    <text evidence="2">The sequence shown here is derived from an EMBL/GenBank/DDBJ whole genome shotgun (WGS) entry which is preliminary data.</text>
</comment>
<sequence length="72" mass="7774">MASGISSNATTPSFRPSCNNWPSGSEPSPPTDSGDARAPFTSHSGPERLCHRDDRVRHHGFASGRRSRPGRE</sequence>
<feature type="compositionally biased region" description="Polar residues" evidence="1">
    <location>
        <begin position="1"/>
        <end position="26"/>
    </location>
</feature>
<proteinExistence type="predicted"/>